<dbReference type="PANTHER" id="PTHR24249">
    <property type="entry name" value="HISTAMINE RECEPTOR-RELATED G-PROTEIN COUPLED RECEPTOR"/>
    <property type="match status" value="1"/>
</dbReference>
<feature type="transmembrane region" description="Helical" evidence="10">
    <location>
        <begin position="398"/>
        <end position="418"/>
    </location>
</feature>
<evidence type="ECO:0000313" key="13">
    <source>
        <dbReference type="Proteomes" id="UP001159428"/>
    </source>
</evidence>
<evidence type="ECO:0000256" key="1">
    <source>
        <dbReference type="ARBA" id="ARBA00004651"/>
    </source>
</evidence>
<dbReference type="AlphaFoldDB" id="A0AAU9XHE6"/>
<feature type="transmembrane region" description="Helical" evidence="10">
    <location>
        <begin position="41"/>
        <end position="62"/>
    </location>
</feature>
<comment type="caution">
    <text evidence="12">The sequence shown here is derived from an EMBL/GenBank/DDBJ whole genome shotgun (WGS) entry which is preliminary data.</text>
</comment>
<keyword evidence="3 9" id="KW-0812">Transmembrane</keyword>
<evidence type="ECO:0000256" key="8">
    <source>
        <dbReference type="ARBA" id="ARBA00023224"/>
    </source>
</evidence>
<reference evidence="12 13" key="1">
    <citation type="submission" date="2022-05" db="EMBL/GenBank/DDBJ databases">
        <authorList>
            <consortium name="Genoscope - CEA"/>
            <person name="William W."/>
        </authorList>
    </citation>
    <scope>NUCLEOTIDE SEQUENCE [LARGE SCALE GENOMIC DNA]</scope>
</reference>
<dbReference type="Gene3D" id="1.20.1070.10">
    <property type="entry name" value="Rhodopsin 7-helix transmembrane proteins"/>
    <property type="match status" value="2"/>
</dbReference>
<evidence type="ECO:0000313" key="12">
    <source>
        <dbReference type="EMBL" id="CAH3148042.1"/>
    </source>
</evidence>
<feature type="transmembrane region" description="Helical" evidence="10">
    <location>
        <begin position="294"/>
        <end position="319"/>
    </location>
</feature>
<feature type="transmembrane region" description="Helical" evidence="10">
    <location>
        <begin position="520"/>
        <end position="547"/>
    </location>
</feature>
<proteinExistence type="inferred from homology"/>
<evidence type="ECO:0000256" key="9">
    <source>
        <dbReference type="RuleBase" id="RU000688"/>
    </source>
</evidence>
<evidence type="ECO:0000256" key="10">
    <source>
        <dbReference type="SAM" id="Phobius"/>
    </source>
</evidence>
<feature type="non-terminal residue" evidence="12">
    <location>
        <position position="611"/>
    </location>
</feature>
<dbReference type="SUPFAM" id="SSF81321">
    <property type="entry name" value="Family A G protein-coupled receptor-like"/>
    <property type="match status" value="2"/>
</dbReference>
<dbReference type="GO" id="GO:0004930">
    <property type="term" value="F:G protein-coupled receptor activity"/>
    <property type="evidence" value="ECO:0007669"/>
    <property type="project" value="UniProtKB-KW"/>
</dbReference>
<feature type="transmembrane region" description="Helical" evidence="10">
    <location>
        <begin position="487"/>
        <end position="508"/>
    </location>
</feature>
<gene>
    <name evidence="12" type="ORF">PMEA_00023644</name>
</gene>
<feature type="transmembrane region" description="Helical" evidence="10">
    <location>
        <begin position="142"/>
        <end position="165"/>
    </location>
</feature>
<keyword evidence="6 10" id="KW-0472">Membrane</keyword>
<keyword evidence="8 9" id="KW-0807">Transducer</keyword>
<sequence length="611" mass="69296">MQPSEIAIPLGCLSLLIVVTNSCVCLLVYLHPKLRTYTNGFVVSLAVSDILTGALLLPLYIALPMHPVTGYIVSAILLTGVANVFLVTLDRYLAIKKPFNYYAVMRRYFFKFIVGSWIVPLFVSIIPLIWGSKDNILAQTIYMFMLQGMGVVVPYLFVCIAYYQIFQQARHIVKRLRRDSSLGSWRGKRDNKDKLKKNSNSTMASETKVAKMFALISISFLLSWTPVLYLTSVMFAITDRNTVEMLSPVWLLEFSLFTVALGSAVNPIVYSFFKPDFRGIIKKRFPNRTPSTTEVVVSLSILSILIVLSNLCVCLLVYFKKDLRTNTNWLMVSLAVSDILTGGVLLPVYLIKPSSIITGYLVCMILLSGVANLCTVTYDRYVAIMKPLEYSYRAPKKLKIGLALSWVLPAIYSLLPLFWETDSTRIIHRAYMVCMMFFGIILPYIFITFAYVRMFKQVRRSLTMKKNLDSLRVHKNERKRLHSEAKVAKVFSIVASAFLLCWLPIVYITTADIIFNRPNIIPYALSIISFFTIATSSLVNPLMYAFLKPDFKKAIRTCLRECTRKETASTIRNLPLAALTIGGRERIYEAKLPNNISAKTEELLSKENNDS</sequence>
<keyword evidence="7 9" id="KW-0675">Receptor</keyword>
<evidence type="ECO:0000256" key="2">
    <source>
        <dbReference type="ARBA" id="ARBA00022475"/>
    </source>
</evidence>
<dbReference type="InterPro" id="IPR017452">
    <property type="entry name" value="GPCR_Rhodpsn_7TM"/>
</dbReference>
<dbReference type="SMART" id="SM01381">
    <property type="entry name" value="7TM_GPCR_Srsx"/>
    <property type="match status" value="1"/>
</dbReference>
<dbReference type="PROSITE" id="PS00237">
    <property type="entry name" value="G_PROTEIN_RECEP_F1_1"/>
    <property type="match status" value="2"/>
</dbReference>
<keyword evidence="13" id="KW-1185">Reference proteome</keyword>
<feature type="transmembrane region" description="Helical" evidence="10">
    <location>
        <begin position="6"/>
        <end position="29"/>
    </location>
</feature>
<feature type="transmembrane region" description="Helical" evidence="10">
    <location>
        <begin position="430"/>
        <end position="452"/>
    </location>
</feature>
<protein>
    <recommendedName>
        <fullName evidence="11">G-protein coupled receptors family 1 profile domain-containing protein</fullName>
    </recommendedName>
</protein>
<dbReference type="InterPro" id="IPR050569">
    <property type="entry name" value="TAAR"/>
</dbReference>
<organism evidence="12 13">
    <name type="scientific">Pocillopora meandrina</name>
    <dbReference type="NCBI Taxonomy" id="46732"/>
    <lineage>
        <taxon>Eukaryota</taxon>
        <taxon>Metazoa</taxon>
        <taxon>Cnidaria</taxon>
        <taxon>Anthozoa</taxon>
        <taxon>Hexacorallia</taxon>
        <taxon>Scleractinia</taxon>
        <taxon>Astrocoeniina</taxon>
        <taxon>Pocilloporidae</taxon>
        <taxon>Pocillopora</taxon>
    </lineage>
</organism>
<dbReference type="EMBL" id="CALNXJ010000044">
    <property type="protein sequence ID" value="CAH3148042.1"/>
    <property type="molecule type" value="Genomic_DNA"/>
</dbReference>
<evidence type="ECO:0000256" key="6">
    <source>
        <dbReference type="ARBA" id="ARBA00023136"/>
    </source>
</evidence>
<comment type="similarity">
    <text evidence="9">Belongs to the G-protein coupled receptor 1 family.</text>
</comment>
<accession>A0AAU9XHE6</accession>
<dbReference type="GO" id="GO:0005886">
    <property type="term" value="C:plasma membrane"/>
    <property type="evidence" value="ECO:0007669"/>
    <property type="project" value="UniProtKB-SubCell"/>
</dbReference>
<dbReference type="CDD" id="cd00637">
    <property type="entry name" value="7tm_classA_rhodopsin-like"/>
    <property type="match status" value="1"/>
</dbReference>
<feature type="transmembrane region" description="Helical" evidence="10">
    <location>
        <begin position="356"/>
        <end position="378"/>
    </location>
</feature>
<dbReference type="PANTHER" id="PTHR24249:SF372">
    <property type="entry name" value="G-PROTEIN COUPLED RECEPTORS FAMILY 1 PROFILE DOMAIN-CONTAINING PROTEIN"/>
    <property type="match status" value="1"/>
</dbReference>
<dbReference type="PROSITE" id="PS50262">
    <property type="entry name" value="G_PROTEIN_RECEP_F1_2"/>
    <property type="match status" value="2"/>
</dbReference>
<dbReference type="Proteomes" id="UP001159428">
    <property type="component" value="Unassembled WGS sequence"/>
</dbReference>
<dbReference type="PRINTS" id="PR00237">
    <property type="entry name" value="GPCRRHODOPSN"/>
</dbReference>
<feature type="transmembrane region" description="Helical" evidence="10">
    <location>
        <begin position="213"/>
        <end position="237"/>
    </location>
</feature>
<evidence type="ECO:0000259" key="11">
    <source>
        <dbReference type="PROSITE" id="PS50262"/>
    </source>
</evidence>
<keyword evidence="4 10" id="KW-1133">Transmembrane helix</keyword>
<evidence type="ECO:0000256" key="5">
    <source>
        <dbReference type="ARBA" id="ARBA00023040"/>
    </source>
</evidence>
<keyword evidence="5 9" id="KW-0297">G-protein coupled receptor</keyword>
<feature type="transmembrane region" description="Helical" evidence="10">
    <location>
        <begin position="108"/>
        <end position="130"/>
    </location>
</feature>
<feature type="transmembrane region" description="Helical" evidence="10">
    <location>
        <begin position="68"/>
        <end position="87"/>
    </location>
</feature>
<dbReference type="Pfam" id="PF00001">
    <property type="entry name" value="7tm_1"/>
    <property type="match status" value="2"/>
</dbReference>
<evidence type="ECO:0000256" key="3">
    <source>
        <dbReference type="ARBA" id="ARBA00022692"/>
    </source>
</evidence>
<comment type="subcellular location">
    <subcellularLocation>
        <location evidence="1">Cell membrane</location>
        <topology evidence="1">Multi-pass membrane protein</topology>
    </subcellularLocation>
</comment>
<keyword evidence="2" id="KW-1003">Cell membrane</keyword>
<name>A0AAU9XHE6_9CNID</name>
<feature type="domain" description="G-protein coupled receptors family 1 profile" evidence="11">
    <location>
        <begin position="20"/>
        <end position="270"/>
    </location>
</feature>
<dbReference type="InterPro" id="IPR000276">
    <property type="entry name" value="GPCR_Rhodpsn"/>
</dbReference>
<feature type="domain" description="G-protein coupled receptors family 1 profile" evidence="11">
    <location>
        <begin position="309"/>
        <end position="544"/>
    </location>
</feature>
<evidence type="ECO:0000256" key="7">
    <source>
        <dbReference type="ARBA" id="ARBA00023170"/>
    </source>
</evidence>
<evidence type="ECO:0000256" key="4">
    <source>
        <dbReference type="ARBA" id="ARBA00022989"/>
    </source>
</evidence>